<evidence type="ECO:0000256" key="4">
    <source>
        <dbReference type="ARBA" id="ARBA00004502"/>
    </source>
</evidence>
<evidence type="ECO:0000256" key="5">
    <source>
        <dbReference type="ARBA" id="ARBA00013211"/>
    </source>
</evidence>
<keyword evidence="11" id="KW-0276">Fatty acid metabolism</keyword>
<evidence type="ECO:0000256" key="19">
    <source>
        <dbReference type="ARBA" id="ARBA00047525"/>
    </source>
</evidence>
<comment type="catalytic activity">
    <reaction evidence="23">
        <text>1-(9Z-octadecenoyl)-sn-glycero-3-phosphate + (5Z,8Z,11Z,14Z)-eicosatetraenoyl-CoA = 1-(9Z)-octadecenoyl-2-(5Z,8Z,11Z,14Z)-eicosatetraenoyl-sn-glycero-3-phosphate + CoA</text>
        <dbReference type="Rhea" id="RHEA:37443"/>
        <dbReference type="ChEBI" id="CHEBI:57287"/>
        <dbReference type="ChEBI" id="CHEBI:57368"/>
        <dbReference type="ChEBI" id="CHEBI:74544"/>
        <dbReference type="ChEBI" id="CHEBI:74928"/>
    </reaction>
    <physiologicalReaction direction="left-to-right" evidence="23">
        <dbReference type="Rhea" id="RHEA:37444"/>
    </physiologicalReaction>
</comment>
<accession>A0A811U761</accession>
<comment type="catalytic activity">
    <reaction evidence="20">
        <text>1-octadecanoyl-sn-glycero-3-phosphate + (9Z)-octadecenoyl-CoA = 1-octadecanoyl-2-(9Z-octadecenoyl)-sn-glycero-3-phosphate + CoA</text>
        <dbReference type="Rhea" id="RHEA:37163"/>
        <dbReference type="ChEBI" id="CHEBI:57287"/>
        <dbReference type="ChEBI" id="CHEBI:57387"/>
        <dbReference type="ChEBI" id="CHEBI:74560"/>
        <dbReference type="ChEBI" id="CHEBI:74565"/>
    </reaction>
    <physiologicalReaction direction="left-to-right" evidence="20">
        <dbReference type="Rhea" id="RHEA:37164"/>
    </physiologicalReaction>
</comment>
<dbReference type="Proteomes" id="UP000606786">
    <property type="component" value="Unassembled WGS sequence"/>
</dbReference>
<keyword evidence="10" id="KW-0221">Differentiation</keyword>
<keyword evidence="13" id="KW-0012">Acyltransferase</keyword>
<comment type="catalytic activity">
    <reaction evidence="2">
        <text>1-(9Z-octadecenoyl)-sn-glycero-3-phosphate + hexadecanoyl-CoA = 1-(9Z)-octadecenoyl-2-hexadecanoyl-sn-glycero-3-phosphate + CoA</text>
        <dbReference type="Rhea" id="RHEA:37143"/>
        <dbReference type="ChEBI" id="CHEBI:57287"/>
        <dbReference type="ChEBI" id="CHEBI:57379"/>
        <dbReference type="ChEBI" id="CHEBI:74544"/>
        <dbReference type="ChEBI" id="CHEBI:74551"/>
    </reaction>
    <physiologicalReaction direction="left-to-right" evidence="2">
        <dbReference type="Rhea" id="RHEA:37144"/>
    </physiologicalReaction>
</comment>
<evidence type="ECO:0000256" key="17">
    <source>
        <dbReference type="ARBA" id="ARBA00042413"/>
    </source>
</evidence>
<sequence>MALATKSVEQPQSGSDLILEGKPMDKARCKAGNLRLSLCNWTSRSMIILREVEEKILSFIKTPYRGFFVDIGPTVGDADKIWTISMNTDSKKEPLVLLHGLGAGVALWVLNLDSFAKYRPVYAMDVLGFGRSSRPTFSKDPLISEKQLVKSVEEWRRKMNINRMVLLGHSMGGFIASSYALSYPERVSHLILADPWGFPEKPADFLTTKPLWQRALVNAIKPLNPLWPLRAAGPFGQWMLQKARPDIIDKFESAVEDNTKLIPQYIHQCNVQKPSGESAFHAMMALFGWAKYPMEHRLKDLRVDIPITFIYGSESWMDYSSGETIKAHRVDSIVDIKMVDGAGHHVYADKADIFNRYVNEACELYKASATNIDVRDTTESDKEVNDGTLQTETQQITVHRDQNSEHNLSEGQHTMGLQQT</sequence>
<evidence type="ECO:0000256" key="10">
    <source>
        <dbReference type="ARBA" id="ARBA00022782"/>
    </source>
</evidence>
<keyword evidence="8" id="KW-0551">Lipid droplet</keyword>
<evidence type="ECO:0000256" key="22">
    <source>
        <dbReference type="ARBA" id="ARBA00048632"/>
    </source>
</evidence>
<dbReference type="GO" id="GO:0030154">
    <property type="term" value="P:cell differentiation"/>
    <property type="evidence" value="ECO:0007669"/>
    <property type="project" value="UniProtKB-KW"/>
</dbReference>
<proteinExistence type="inferred from homology"/>
<evidence type="ECO:0000256" key="1">
    <source>
        <dbReference type="ARBA" id="ARBA00000300"/>
    </source>
</evidence>
<evidence type="ECO:0000259" key="26">
    <source>
        <dbReference type="Pfam" id="PF00561"/>
    </source>
</evidence>
<dbReference type="GO" id="GO:0005811">
    <property type="term" value="C:lipid droplet"/>
    <property type="evidence" value="ECO:0007669"/>
    <property type="project" value="UniProtKB-SubCell"/>
</dbReference>
<keyword evidence="7" id="KW-0444">Lipid biosynthesis</keyword>
<name>A0A811U761_CERCA</name>
<evidence type="ECO:0000256" key="24">
    <source>
        <dbReference type="ARBA" id="ARBA00049561"/>
    </source>
</evidence>
<comment type="caution">
    <text evidence="27">The sequence shown here is derived from an EMBL/GenBank/DDBJ whole genome shotgun (WGS) entry which is preliminary data.</text>
</comment>
<dbReference type="GO" id="GO:0006654">
    <property type="term" value="P:phosphatidic acid biosynthetic process"/>
    <property type="evidence" value="ECO:0007669"/>
    <property type="project" value="TreeGrafter"/>
</dbReference>
<gene>
    <name evidence="27" type="ORF">CCAP1982_LOCUS3825</name>
</gene>
<keyword evidence="12" id="KW-0443">Lipid metabolism</keyword>
<dbReference type="FunFam" id="3.40.50.1820:FF:000019">
    <property type="entry name" value="1-acylglycerol-3-phosphate O-acyltransferase ABHD5"/>
    <property type="match status" value="1"/>
</dbReference>
<dbReference type="InterPro" id="IPR029058">
    <property type="entry name" value="AB_hydrolase_fold"/>
</dbReference>
<dbReference type="SUPFAM" id="SSF53474">
    <property type="entry name" value="alpha/beta-Hydrolases"/>
    <property type="match status" value="1"/>
</dbReference>
<evidence type="ECO:0000256" key="25">
    <source>
        <dbReference type="SAM" id="MobiDB-lite"/>
    </source>
</evidence>
<comment type="catalytic activity">
    <reaction evidence="22">
        <text>1-(5Z,8Z,11Z,14Z-eicosatetraenoyl)-sn-glycero-3-phosphate + (9Z)-octadecenoyl-CoA = 1-(5Z,8Z,11Z,14Z)-eicosatetraenoyl-2-(9Z)-octadecenoyl-sn-glycero-3-phosphate + CoA</text>
        <dbReference type="Rhea" id="RHEA:37455"/>
        <dbReference type="ChEBI" id="CHEBI:57287"/>
        <dbReference type="ChEBI" id="CHEBI:57387"/>
        <dbReference type="ChEBI" id="CHEBI:74938"/>
        <dbReference type="ChEBI" id="CHEBI:74941"/>
    </reaction>
    <physiologicalReaction direction="left-to-right" evidence="22">
        <dbReference type="Rhea" id="RHEA:37456"/>
    </physiologicalReaction>
</comment>
<dbReference type="PANTHER" id="PTHR42886:SF29">
    <property type="entry name" value="PUMMELIG, ISOFORM A"/>
    <property type="match status" value="1"/>
</dbReference>
<evidence type="ECO:0000256" key="8">
    <source>
        <dbReference type="ARBA" id="ARBA00022677"/>
    </source>
</evidence>
<organism evidence="27 28">
    <name type="scientific">Ceratitis capitata</name>
    <name type="common">Mediterranean fruit fly</name>
    <name type="synonym">Tephritis capitata</name>
    <dbReference type="NCBI Taxonomy" id="7213"/>
    <lineage>
        <taxon>Eukaryota</taxon>
        <taxon>Metazoa</taxon>
        <taxon>Ecdysozoa</taxon>
        <taxon>Arthropoda</taxon>
        <taxon>Hexapoda</taxon>
        <taxon>Insecta</taxon>
        <taxon>Pterygota</taxon>
        <taxon>Neoptera</taxon>
        <taxon>Endopterygota</taxon>
        <taxon>Diptera</taxon>
        <taxon>Brachycera</taxon>
        <taxon>Muscomorpha</taxon>
        <taxon>Tephritoidea</taxon>
        <taxon>Tephritidae</taxon>
        <taxon>Ceratitis</taxon>
        <taxon>Ceratitis</taxon>
    </lineage>
</organism>
<comment type="catalytic activity">
    <reaction evidence="21">
        <text>eicosanoyl-CoA + 1-(9Z-octadecenoyl)-sn-glycero-3-phosphate = 1-(9Z)-octadecenoyl-2-eicosanoyl-sn-glycero-3-phosphate + CoA</text>
        <dbReference type="Rhea" id="RHEA:37451"/>
        <dbReference type="ChEBI" id="CHEBI:57287"/>
        <dbReference type="ChEBI" id="CHEBI:57380"/>
        <dbReference type="ChEBI" id="CHEBI:74544"/>
        <dbReference type="ChEBI" id="CHEBI:74937"/>
    </reaction>
    <physiologicalReaction direction="left-to-right" evidence="21">
        <dbReference type="Rhea" id="RHEA:37452"/>
    </physiologicalReaction>
</comment>
<evidence type="ECO:0000256" key="9">
    <source>
        <dbReference type="ARBA" id="ARBA00022679"/>
    </source>
</evidence>
<dbReference type="GO" id="GO:0052689">
    <property type="term" value="F:carboxylic ester hydrolase activity"/>
    <property type="evidence" value="ECO:0007669"/>
    <property type="project" value="TreeGrafter"/>
</dbReference>
<feature type="compositionally biased region" description="Polar residues" evidence="25">
    <location>
        <begin position="409"/>
        <end position="420"/>
    </location>
</feature>
<evidence type="ECO:0000256" key="18">
    <source>
        <dbReference type="ARBA" id="ARBA00045357"/>
    </source>
</evidence>
<dbReference type="GO" id="GO:0003841">
    <property type="term" value="F:1-acylglycerol-3-phosphate O-acyltransferase activity"/>
    <property type="evidence" value="ECO:0007669"/>
    <property type="project" value="UniProtKB-EC"/>
</dbReference>
<evidence type="ECO:0000256" key="11">
    <source>
        <dbReference type="ARBA" id="ARBA00022832"/>
    </source>
</evidence>
<keyword evidence="9" id="KW-0808">Transferase</keyword>
<comment type="similarity">
    <text evidence="15">Belongs to the peptidase S33 family. ABHD4/ABHD5 subfamily.</text>
</comment>
<dbReference type="PANTHER" id="PTHR42886">
    <property type="entry name" value="RE40534P-RELATED"/>
    <property type="match status" value="1"/>
</dbReference>
<dbReference type="GO" id="GO:0006631">
    <property type="term" value="P:fatty acid metabolic process"/>
    <property type="evidence" value="ECO:0007669"/>
    <property type="project" value="UniProtKB-KW"/>
</dbReference>
<protein>
    <recommendedName>
        <fullName evidence="16">1-acylglycerol-3-phosphate O-acyltransferase ABHD5</fullName>
        <ecNumber evidence="5">2.3.1.51</ecNumber>
    </recommendedName>
    <alternativeName>
        <fullName evidence="17">Abhydrolase domain-containing protein 5</fullName>
    </alternativeName>
</protein>
<dbReference type="EMBL" id="CAJHJT010000001">
    <property type="protein sequence ID" value="CAD6995102.1"/>
    <property type="molecule type" value="Genomic_DNA"/>
</dbReference>
<feature type="region of interest" description="Disordered" evidence="25">
    <location>
        <begin position="401"/>
        <end position="420"/>
    </location>
</feature>
<comment type="subcellular location">
    <subcellularLocation>
        <location evidence="3">Cytoplasm</location>
    </subcellularLocation>
    <subcellularLocation>
        <location evidence="4">Lipid droplet</location>
    </subcellularLocation>
</comment>
<evidence type="ECO:0000256" key="21">
    <source>
        <dbReference type="ARBA" id="ARBA00047849"/>
    </source>
</evidence>
<feature type="domain" description="AB hydrolase-1" evidence="26">
    <location>
        <begin position="94"/>
        <end position="349"/>
    </location>
</feature>
<evidence type="ECO:0000256" key="12">
    <source>
        <dbReference type="ARBA" id="ARBA00023098"/>
    </source>
</evidence>
<dbReference type="Pfam" id="PF00561">
    <property type="entry name" value="Abhydrolase_1"/>
    <property type="match status" value="1"/>
</dbReference>
<reference evidence="27" key="1">
    <citation type="submission" date="2020-11" db="EMBL/GenBank/DDBJ databases">
        <authorList>
            <person name="Whitehead M."/>
        </authorList>
    </citation>
    <scope>NUCLEOTIDE SEQUENCE</scope>
    <source>
        <strain evidence="27">EGII</strain>
    </source>
</reference>
<dbReference type="PRINTS" id="PR00111">
    <property type="entry name" value="ABHYDROLASE"/>
</dbReference>
<comment type="catalytic activity">
    <reaction evidence="14">
        <text>1-(9Z-octadecenoyl)-sn-glycero-3-phosphate + octadecanoyl-CoA = 1-(9Z-octadecenoyl)-2-octadecanoyl-sn-glycero-3-phosphate + CoA</text>
        <dbReference type="Rhea" id="RHEA:37147"/>
        <dbReference type="ChEBI" id="CHEBI:57287"/>
        <dbReference type="ChEBI" id="CHEBI:57394"/>
        <dbReference type="ChEBI" id="CHEBI:74544"/>
        <dbReference type="ChEBI" id="CHEBI:74552"/>
    </reaction>
    <physiologicalReaction direction="left-to-right" evidence="14">
        <dbReference type="Rhea" id="RHEA:37148"/>
    </physiologicalReaction>
</comment>
<keyword evidence="28" id="KW-1185">Reference proteome</keyword>
<evidence type="ECO:0000256" key="23">
    <source>
        <dbReference type="ARBA" id="ARBA00048770"/>
    </source>
</evidence>
<dbReference type="InterPro" id="IPR000073">
    <property type="entry name" value="AB_hydrolase_1"/>
</dbReference>
<comment type="catalytic activity">
    <reaction evidence="24">
        <text>1-(9Z-octadecenoyl)-sn-glycero-3-phosphate + (9Z)-octadecenoyl-CoA = 1,2-di-(9Z-octadecenoyl)-sn-glycero-3-phosphate + CoA</text>
        <dbReference type="Rhea" id="RHEA:37131"/>
        <dbReference type="ChEBI" id="CHEBI:57287"/>
        <dbReference type="ChEBI" id="CHEBI:57387"/>
        <dbReference type="ChEBI" id="CHEBI:74544"/>
        <dbReference type="ChEBI" id="CHEBI:74546"/>
    </reaction>
    <physiologicalReaction direction="left-to-right" evidence="24">
        <dbReference type="Rhea" id="RHEA:37132"/>
    </physiologicalReaction>
</comment>
<dbReference type="Gene3D" id="3.40.50.1820">
    <property type="entry name" value="alpha/beta hydrolase"/>
    <property type="match status" value="1"/>
</dbReference>
<evidence type="ECO:0000256" key="13">
    <source>
        <dbReference type="ARBA" id="ARBA00023315"/>
    </source>
</evidence>
<dbReference type="GO" id="GO:0055088">
    <property type="term" value="P:lipid homeostasis"/>
    <property type="evidence" value="ECO:0007669"/>
    <property type="project" value="TreeGrafter"/>
</dbReference>
<dbReference type="OrthoDB" id="7457040at2759"/>
<evidence type="ECO:0000256" key="2">
    <source>
        <dbReference type="ARBA" id="ARBA00000816"/>
    </source>
</evidence>
<dbReference type="GO" id="GO:0005739">
    <property type="term" value="C:mitochondrion"/>
    <property type="evidence" value="ECO:0007669"/>
    <property type="project" value="TreeGrafter"/>
</dbReference>
<evidence type="ECO:0000313" key="27">
    <source>
        <dbReference type="EMBL" id="CAD6995102.1"/>
    </source>
</evidence>
<evidence type="ECO:0000256" key="14">
    <source>
        <dbReference type="ARBA" id="ARBA00036296"/>
    </source>
</evidence>
<keyword evidence="6" id="KW-0963">Cytoplasm</keyword>
<evidence type="ECO:0000313" key="28">
    <source>
        <dbReference type="Proteomes" id="UP000606786"/>
    </source>
</evidence>
<comment type="catalytic activity">
    <reaction evidence="1">
        <text>a 1-acyl-sn-glycero-3-phosphate + an acyl-CoA = a 1,2-diacyl-sn-glycero-3-phosphate + CoA</text>
        <dbReference type="Rhea" id="RHEA:19709"/>
        <dbReference type="ChEBI" id="CHEBI:57287"/>
        <dbReference type="ChEBI" id="CHEBI:57970"/>
        <dbReference type="ChEBI" id="CHEBI:58342"/>
        <dbReference type="ChEBI" id="CHEBI:58608"/>
        <dbReference type="EC" id="2.3.1.51"/>
    </reaction>
    <physiologicalReaction direction="left-to-right" evidence="1">
        <dbReference type="Rhea" id="RHEA:19710"/>
    </physiologicalReaction>
</comment>
<evidence type="ECO:0000256" key="16">
    <source>
        <dbReference type="ARBA" id="ARBA00040731"/>
    </source>
</evidence>
<comment type="catalytic activity">
    <reaction evidence="19">
        <text>1-hexadecanoyl-sn-glycero-3-phosphate + (9Z)-octadecenoyl-CoA = 1-hexadecanoyl-2-(9Z-octadecenoyl)-sn-glycero-3-phosphate + CoA</text>
        <dbReference type="Rhea" id="RHEA:33187"/>
        <dbReference type="ChEBI" id="CHEBI:57287"/>
        <dbReference type="ChEBI" id="CHEBI:57387"/>
        <dbReference type="ChEBI" id="CHEBI:57518"/>
        <dbReference type="ChEBI" id="CHEBI:64839"/>
    </reaction>
    <physiologicalReaction direction="left-to-right" evidence="19">
        <dbReference type="Rhea" id="RHEA:33188"/>
    </physiologicalReaction>
</comment>
<dbReference type="AlphaFoldDB" id="A0A811U761"/>
<comment type="function">
    <text evidence="18">Coenzyme A-dependent lysophosphatidic acid acyltransferase that catalyzes the transfer of an acyl group on a lysophosphatidic acid. Functions preferentially with 1-oleoyl-lysophosphatidic acid followed by 1-palmitoyl-lysophosphatidic acid, 1-stearoyl-lysophosphatidic acid and 1-arachidonoyl-lysophosphatidic acid as lipid acceptor. Functions preferentially with arachidonoyl-CoA followed by oleoyl-CoA as acyl group donors. Functions in phosphatidic acid biosynthesis. May regulate the cellular storage of triacylglycerol through activation of the phospholipase PNPLA2. Involved in keratinocyte differentiation. Regulates lipid droplet fusion.</text>
</comment>
<evidence type="ECO:0000256" key="20">
    <source>
        <dbReference type="ARBA" id="ARBA00047543"/>
    </source>
</evidence>
<dbReference type="EC" id="2.3.1.51" evidence="5"/>
<evidence type="ECO:0000256" key="3">
    <source>
        <dbReference type="ARBA" id="ARBA00004496"/>
    </source>
</evidence>
<evidence type="ECO:0000256" key="7">
    <source>
        <dbReference type="ARBA" id="ARBA00022516"/>
    </source>
</evidence>
<evidence type="ECO:0000256" key="15">
    <source>
        <dbReference type="ARBA" id="ARBA00038097"/>
    </source>
</evidence>
<evidence type="ECO:0000256" key="6">
    <source>
        <dbReference type="ARBA" id="ARBA00022490"/>
    </source>
</evidence>